<dbReference type="GeneID" id="63821276"/>
<dbReference type="AlphaFoldDB" id="A0A165EVW8"/>
<accession>A0A165EVW8</accession>
<dbReference type="Proteomes" id="UP000076871">
    <property type="component" value="Unassembled WGS sequence"/>
</dbReference>
<keyword evidence="2" id="KW-1185">Reference proteome</keyword>
<feature type="non-terminal residue" evidence="1">
    <location>
        <position position="88"/>
    </location>
</feature>
<protein>
    <submittedName>
        <fullName evidence="1">Uncharacterized protein</fullName>
    </submittedName>
</protein>
<evidence type="ECO:0000313" key="2">
    <source>
        <dbReference type="Proteomes" id="UP000076871"/>
    </source>
</evidence>
<name>A0A165EVW8_9APHY</name>
<sequence>MVRIIRRKGHNTIPDFVSQYFPRRDDPDEHEYYCASMLLLFKPWHQVWDLKGELLTWQEALRYFSQQASDVTLAQMSNIEHYHKCKNA</sequence>
<dbReference type="OrthoDB" id="2782225at2759"/>
<dbReference type="STRING" id="1314785.A0A165EVW8"/>
<dbReference type="InParanoid" id="A0A165EVW8"/>
<proteinExistence type="predicted"/>
<dbReference type="RefSeq" id="XP_040765616.1">
    <property type="nucleotide sequence ID" value="XM_040904246.1"/>
</dbReference>
<evidence type="ECO:0000313" key="1">
    <source>
        <dbReference type="EMBL" id="KZT07876.1"/>
    </source>
</evidence>
<dbReference type="EMBL" id="KV427617">
    <property type="protein sequence ID" value="KZT07876.1"/>
    <property type="molecule type" value="Genomic_DNA"/>
</dbReference>
<reference evidence="1 2" key="1">
    <citation type="journal article" date="2016" name="Mol. Biol. Evol.">
        <title>Comparative Genomics of Early-Diverging Mushroom-Forming Fungi Provides Insights into the Origins of Lignocellulose Decay Capabilities.</title>
        <authorList>
            <person name="Nagy L.G."/>
            <person name="Riley R."/>
            <person name="Tritt A."/>
            <person name="Adam C."/>
            <person name="Daum C."/>
            <person name="Floudas D."/>
            <person name="Sun H."/>
            <person name="Yadav J.S."/>
            <person name="Pangilinan J."/>
            <person name="Larsson K.H."/>
            <person name="Matsuura K."/>
            <person name="Barry K."/>
            <person name="Labutti K."/>
            <person name="Kuo R."/>
            <person name="Ohm R.A."/>
            <person name="Bhattacharya S.S."/>
            <person name="Shirouzu T."/>
            <person name="Yoshinaga Y."/>
            <person name="Martin F.M."/>
            <person name="Grigoriev I.V."/>
            <person name="Hibbett D.S."/>
        </authorList>
    </citation>
    <scope>NUCLEOTIDE SEQUENCE [LARGE SCALE GENOMIC DNA]</scope>
    <source>
        <strain evidence="1 2">93-53</strain>
    </source>
</reference>
<organism evidence="1 2">
    <name type="scientific">Laetiporus sulphureus 93-53</name>
    <dbReference type="NCBI Taxonomy" id="1314785"/>
    <lineage>
        <taxon>Eukaryota</taxon>
        <taxon>Fungi</taxon>
        <taxon>Dikarya</taxon>
        <taxon>Basidiomycota</taxon>
        <taxon>Agaricomycotina</taxon>
        <taxon>Agaricomycetes</taxon>
        <taxon>Polyporales</taxon>
        <taxon>Laetiporus</taxon>
    </lineage>
</organism>
<gene>
    <name evidence="1" type="ORF">LAESUDRAFT_650399</name>
</gene>